<dbReference type="Proteomes" id="UP000001936">
    <property type="component" value="Chromosome"/>
</dbReference>
<protein>
    <submittedName>
        <fullName evidence="2">Hypothetical conserved protein</fullName>
    </submittedName>
</protein>
<dbReference type="eggNOG" id="COG3673">
    <property type="taxonomic scope" value="Bacteria"/>
</dbReference>
<accession>Q2K8R7</accession>
<proteinExistence type="predicted"/>
<dbReference type="RefSeq" id="WP_011425258.1">
    <property type="nucleotide sequence ID" value="NC_007761.1"/>
</dbReference>
<keyword evidence="3" id="KW-1185">Reference proteome</keyword>
<name>Q2K8R7_RHIEC</name>
<dbReference type="AlphaFoldDB" id="Q2K8R7"/>
<feature type="domain" description="T6SS Phospholipase effector Tle1-like catalytic" evidence="1">
    <location>
        <begin position="31"/>
        <end position="161"/>
    </location>
</feature>
<dbReference type="PANTHER" id="PTHR33840">
    <property type="match status" value="1"/>
</dbReference>
<dbReference type="HOGENOM" id="CLU_005049_6_3_5"/>
<evidence type="ECO:0000313" key="2">
    <source>
        <dbReference type="EMBL" id="ABC90769.1"/>
    </source>
</evidence>
<dbReference type="OrthoDB" id="4378831at2"/>
<dbReference type="Gene3D" id="2.60.120.430">
    <property type="entry name" value="Galactose-binding lectin"/>
    <property type="match status" value="1"/>
</dbReference>
<reference evidence="2 3" key="1">
    <citation type="journal article" date="2006" name="Proc. Natl. Acad. Sci. U.S.A.">
        <title>The partitioned Rhizobium etli genome: genetic and metabolic redundancy in seven interacting replicons.</title>
        <authorList>
            <person name="Gonzalez V."/>
            <person name="Santamaria R.I."/>
            <person name="Bustos P."/>
            <person name="Hernandez-Gonzalez I."/>
            <person name="Medrano-Soto A."/>
            <person name="Moreno-Hagelsieb G."/>
            <person name="Janga S.C."/>
            <person name="Ramirez M.A."/>
            <person name="Jimenez-Jacinto V."/>
            <person name="Collado-Vides J."/>
            <person name="Davila G."/>
        </authorList>
    </citation>
    <scope>NUCLEOTIDE SEQUENCE [LARGE SCALE GENOMIC DNA]</scope>
    <source>
        <strain evidence="3">ATCC 51251 / DSM 11541 / JCM 21823 / NBRC 15573 / CFN 42</strain>
    </source>
</reference>
<evidence type="ECO:0000313" key="3">
    <source>
        <dbReference type="Proteomes" id="UP000001936"/>
    </source>
</evidence>
<dbReference type="KEGG" id="ret:RHE_CH01984"/>
<dbReference type="PANTHER" id="PTHR33840:SF1">
    <property type="entry name" value="TLE1 PHOSPHOLIPASE DOMAIN-CONTAINING PROTEIN"/>
    <property type="match status" value="1"/>
</dbReference>
<dbReference type="InterPro" id="IPR018712">
    <property type="entry name" value="Tle1-like_cat"/>
</dbReference>
<dbReference type="EMBL" id="CP000133">
    <property type="protein sequence ID" value="ABC90769.1"/>
    <property type="molecule type" value="Genomic_DNA"/>
</dbReference>
<gene>
    <name evidence="2" type="ordered locus">RHE_CH01984</name>
</gene>
<dbReference type="Pfam" id="PF09994">
    <property type="entry name" value="T6SS_Tle1-like_cat"/>
    <property type="match status" value="1"/>
</dbReference>
<evidence type="ECO:0000259" key="1">
    <source>
        <dbReference type="Pfam" id="PF09994"/>
    </source>
</evidence>
<organism evidence="2 3">
    <name type="scientific">Rhizobium etli (strain ATCC 51251 / DSM 11541 / JCM 21823 / NBRC 15573 / CFN 42)</name>
    <dbReference type="NCBI Taxonomy" id="347834"/>
    <lineage>
        <taxon>Bacteria</taxon>
        <taxon>Pseudomonadati</taxon>
        <taxon>Pseudomonadota</taxon>
        <taxon>Alphaproteobacteria</taxon>
        <taxon>Hyphomicrobiales</taxon>
        <taxon>Rhizobiaceae</taxon>
        <taxon>Rhizobium/Agrobacterium group</taxon>
        <taxon>Rhizobium</taxon>
    </lineage>
</organism>
<sequence>MWSAECENLTEQEIWAAVEELFANYRLPIKEAKPVTATKKLPFHGVASGQMTKHSMPIHFIGVWDTVGALGVPNDMALLNLIDDPSKHSFHDTDLSPIVANARHAVAIDERRESFIPTLWTNVDDNPNVRQIWFPGVHGDVGGGYGRPELSDGALVWMIDEAKQLGLNFRENIASQMVANELGQLHDSVTGVFKSLKTRPRDVPLFAADSPLLHKSALDRHTNPPLAQGDYWKTRRLDKGTPVTVDVFAAERWNFTGLYLEAGVEYRFSAEGEWMDSSIPAGPAGTDDGKFHLGEAVQMASSIWGKGEALYSKLTGNHQIDFWYTRRQEDAKWFSLVGVVANGVFPTADSDEKPNYSPHEVFMIGDKASFTPAKSGYLYAFANDAWQAYGNNRGSVRLTVGWQ</sequence>